<organism evidence="5 6">
    <name type="scientific">Rhamnusium bicolor</name>
    <dbReference type="NCBI Taxonomy" id="1586634"/>
    <lineage>
        <taxon>Eukaryota</taxon>
        <taxon>Metazoa</taxon>
        <taxon>Ecdysozoa</taxon>
        <taxon>Arthropoda</taxon>
        <taxon>Hexapoda</taxon>
        <taxon>Insecta</taxon>
        <taxon>Pterygota</taxon>
        <taxon>Neoptera</taxon>
        <taxon>Endopterygota</taxon>
        <taxon>Coleoptera</taxon>
        <taxon>Polyphaga</taxon>
        <taxon>Cucujiformia</taxon>
        <taxon>Chrysomeloidea</taxon>
        <taxon>Cerambycidae</taxon>
        <taxon>Lepturinae</taxon>
        <taxon>Rhagiini</taxon>
        <taxon>Rhamnusium</taxon>
    </lineage>
</organism>
<comment type="similarity">
    <text evidence="2">Belongs to the IPI1/TEX10 family.</text>
</comment>
<keyword evidence="6" id="KW-1185">Reference proteome</keyword>
<name>A0AAV8ZKN8_9CUCU</name>
<evidence type="ECO:0000313" key="6">
    <source>
        <dbReference type="Proteomes" id="UP001162156"/>
    </source>
</evidence>
<evidence type="ECO:0000256" key="1">
    <source>
        <dbReference type="ARBA" id="ARBA00004123"/>
    </source>
</evidence>
<gene>
    <name evidence="5" type="ORF">NQ314_005042</name>
</gene>
<dbReference type="InterPro" id="IPR016024">
    <property type="entry name" value="ARM-type_fold"/>
</dbReference>
<keyword evidence="3" id="KW-0539">Nucleus</keyword>
<protein>
    <recommendedName>
        <fullName evidence="4">Pre-rRNA-processing protein Ipi1 N-terminal domain-containing protein</fullName>
    </recommendedName>
</protein>
<feature type="domain" description="Pre-rRNA-processing protein Ipi1 N-terminal" evidence="4">
    <location>
        <begin position="141"/>
        <end position="236"/>
    </location>
</feature>
<evidence type="ECO:0000256" key="3">
    <source>
        <dbReference type="ARBA" id="ARBA00023242"/>
    </source>
</evidence>
<reference evidence="5" key="1">
    <citation type="journal article" date="2023" name="Insect Mol. Biol.">
        <title>Genome sequencing provides insights into the evolution of gene families encoding plant cell wall-degrading enzymes in longhorned beetles.</title>
        <authorList>
            <person name="Shin N.R."/>
            <person name="Okamura Y."/>
            <person name="Kirsch R."/>
            <person name="Pauchet Y."/>
        </authorList>
    </citation>
    <scope>NUCLEOTIDE SEQUENCE</scope>
    <source>
        <strain evidence="5">RBIC_L_NR</strain>
    </source>
</reference>
<proteinExistence type="inferred from homology"/>
<evidence type="ECO:0000313" key="5">
    <source>
        <dbReference type="EMBL" id="KAJ8964213.1"/>
    </source>
</evidence>
<dbReference type="Gene3D" id="1.25.10.10">
    <property type="entry name" value="Leucine-rich Repeat Variant"/>
    <property type="match status" value="1"/>
</dbReference>
<comment type="caution">
    <text evidence="5">The sequence shown here is derived from an EMBL/GenBank/DDBJ whole genome shotgun (WGS) entry which is preliminary data.</text>
</comment>
<dbReference type="PANTHER" id="PTHR16056">
    <property type="entry name" value="REGULATOR OF MICROTUBULE DYNAMICS PROTEIN"/>
    <property type="match status" value="1"/>
</dbReference>
<dbReference type="EMBL" id="JANEYF010001415">
    <property type="protein sequence ID" value="KAJ8964213.1"/>
    <property type="molecule type" value="Genomic_DNA"/>
</dbReference>
<accession>A0AAV8ZKN8</accession>
<dbReference type="PANTHER" id="PTHR16056:SF2">
    <property type="entry name" value="TESTIS-EXPRESSED PROTEIN 10"/>
    <property type="match status" value="1"/>
</dbReference>
<dbReference type="InterPro" id="IPR024679">
    <property type="entry name" value="Ipi1_N"/>
</dbReference>
<comment type="subcellular location">
    <subcellularLocation>
        <location evidence="1">Nucleus</location>
    </subcellularLocation>
</comment>
<dbReference type="AlphaFoldDB" id="A0AAV8ZKN8"/>
<dbReference type="SUPFAM" id="SSF48371">
    <property type="entry name" value="ARM repeat"/>
    <property type="match status" value="1"/>
</dbReference>
<dbReference type="Proteomes" id="UP001162156">
    <property type="component" value="Unassembled WGS sequence"/>
</dbReference>
<dbReference type="GO" id="GO:0071339">
    <property type="term" value="C:MLL1 complex"/>
    <property type="evidence" value="ECO:0007669"/>
    <property type="project" value="TreeGrafter"/>
</dbReference>
<sequence>MGKNHRHKKDLKAEKAKVKLKQSKTKFLPKRLNVTNTNFKIKPIVLIEQLKLKDADVALSKRKLSVKDLLSRIKHYNENVSHGACEELAEMIVIHSKEIINQHFSQIILNVSSLMQDRERKVRKAAVKVVNAILKIAPETKLQPFFSYFTTNMRCAMTNIDKTIQEDSLLFLDCFLKYNCRLISQCSEKLLPDFFTLISTLRTDSNLERTLTMNLGSKMTSVTWRIKVLSRLHAVLEAILSSHIVVDKSEKNVSMYFNDDKDADTYNTFPIYKEAFSNVLNSGVNSFSNNQANNSGPDILNRHIITLVPLLYETWIEVVPEKKDWKSCY</sequence>
<dbReference type="InterPro" id="IPR011989">
    <property type="entry name" value="ARM-like"/>
</dbReference>
<evidence type="ECO:0000259" key="4">
    <source>
        <dbReference type="Pfam" id="PF12333"/>
    </source>
</evidence>
<dbReference type="Pfam" id="PF12333">
    <property type="entry name" value="Ipi1_N"/>
    <property type="match status" value="1"/>
</dbReference>
<evidence type="ECO:0000256" key="2">
    <source>
        <dbReference type="ARBA" id="ARBA00006427"/>
    </source>
</evidence>